<sequence>MAVLTRQPLATLHREFLQSHTSLLISKNTTFNGPSKRKAPTDENIDPTLSKKLQTISDSYLASFLPPSTSPRFAERSQTEPQTPAAKQACISSSPTAPASRSRKHATLPKRRTRSIPLKPLLFSLEEVLGATFPSYTDGNSAPTCGYGGLTVELREPRSLLVELNITDYYAPGYDYLSFVIVPGDEDDNIIEKIQGGQVAAGTF</sequence>
<accession>A0ACC1NK06</accession>
<comment type="caution">
    <text evidence="1">The sequence shown here is derived from an EMBL/GenBank/DDBJ whole genome shotgun (WGS) entry which is preliminary data.</text>
</comment>
<proteinExistence type="predicted"/>
<dbReference type="Proteomes" id="UP001143856">
    <property type="component" value="Unassembled WGS sequence"/>
</dbReference>
<keyword evidence="2" id="KW-1185">Reference proteome</keyword>
<organism evidence="1 2">
    <name type="scientific">Xylaria curta</name>
    <dbReference type="NCBI Taxonomy" id="42375"/>
    <lineage>
        <taxon>Eukaryota</taxon>
        <taxon>Fungi</taxon>
        <taxon>Dikarya</taxon>
        <taxon>Ascomycota</taxon>
        <taxon>Pezizomycotina</taxon>
        <taxon>Sordariomycetes</taxon>
        <taxon>Xylariomycetidae</taxon>
        <taxon>Xylariales</taxon>
        <taxon>Xylariaceae</taxon>
        <taxon>Xylaria</taxon>
    </lineage>
</organism>
<dbReference type="EMBL" id="JAPDGR010001922">
    <property type="protein sequence ID" value="KAJ2978678.1"/>
    <property type="molecule type" value="Genomic_DNA"/>
</dbReference>
<evidence type="ECO:0000313" key="1">
    <source>
        <dbReference type="EMBL" id="KAJ2978678.1"/>
    </source>
</evidence>
<protein>
    <submittedName>
        <fullName evidence="1">Uncharacterized protein</fullName>
    </submittedName>
</protein>
<gene>
    <name evidence="1" type="ORF">NUW58_g7424</name>
</gene>
<evidence type="ECO:0000313" key="2">
    <source>
        <dbReference type="Proteomes" id="UP001143856"/>
    </source>
</evidence>
<reference evidence="1" key="1">
    <citation type="submission" date="2022-10" db="EMBL/GenBank/DDBJ databases">
        <title>Genome Sequence of Xylaria curta.</title>
        <authorList>
            <person name="Buettner E."/>
        </authorList>
    </citation>
    <scope>NUCLEOTIDE SEQUENCE</scope>
    <source>
        <strain evidence="1">Babe10</strain>
    </source>
</reference>
<name>A0ACC1NK06_9PEZI</name>